<accession>A0ABR2G5K5</accession>
<reference evidence="1 2" key="1">
    <citation type="journal article" date="2024" name="G3 (Bethesda)">
        <title>Genome assembly of Hibiscus sabdariffa L. provides insights into metabolisms of medicinal natural products.</title>
        <authorList>
            <person name="Kim T."/>
        </authorList>
    </citation>
    <scope>NUCLEOTIDE SEQUENCE [LARGE SCALE GENOMIC DNA]</scope>
    <source>
        <strain evidence="1">TK-2024</strain>
        <tissue evidence="1">Old leaves</tissue>
    </source>
</reference>
<comment type="caution">
    <text evidence="1">The sequence shown here is derived from an EMBL/GenBank/DDBJ whole genome shotgun (WGS) entry which is preliminary data.</text>
</comment>
<protein>
    <submittedName>
        <fullName evidence="1">Uncharacterized protein</fullName>
    </submittedName>
</protein>
<gene>
    <name evidence="1" type="ORF">V6N12_046095</name>
</gene>
<dbReference type="Proteomes" id="UP001472677">
    <property type="component" value="Unassembled WGS sequence"/>
</dbReference>
<dbReference type="EMBL" id="JBBPBM010000003">
    <property type="protein sequence ID" value="KAK8594024.1"/>
    <property type="molecule type" value="Genomic_DNA"/>
</dbReference>
<proteinExistence type="predicted"/>
<sequence>MLKSQQISKSQILWKRKLKNSLEVYFLNVGFNSKANIKERTLWDIAGLGGVGGVLGTDSVLVEENENVEVDGVLCEMVLCDNNNISWAESIDRAMNAKNGSTEDLVIDPALESDNMDFP</sequence>
<evidence type="ECO:0000313" key="1">
    <source>
        <dbReference type="EMBL" id="KAK8594024.1"/>
    </source>
</evidence>
<name>A0ABR2G5K5_9ROSI</name>
<evidence type="ECO:0000313" key="2">
    <source>
        <dbReference type="Proteomes" id="UP001472677"/>
    </source>
</evidence>
<organism evidence="1 2">
    <name type="scientific">Hibiscus sabdariffa</name>
    <name type="common">roselle</name>
    <dbReference type="NCBI Taxonomy" id="183260"/>
    <lineage>
        <taxon>Eukaryota</taxon>
        <taxon>Viridiplantae</taxon>
        <taxon>Streptophyta</taxon>
        <taxon>Embryophyta</taxon>
        <taxon>Tracheophyta</taxon>
        <taxon>Spermatophyta</taxon>
        <taxon>Magnoliopsida</taxon>
        <taxon>eudicotyledons</taxon>
        <taxon>Gunneridae</taxon>
        <taxon>Pentapetalae</taxon>
        <taxon>rosids</taxon>
        <taxon>malvids</taxon>
        <taxon>Malvales</taxon>
        <taxon>Malvaceae</taxon>
        <taxon>Malvoideae</taxon>
        <taxon>Hibiscus</taxon>
    </lineage>
</organism>
<keyword evidence="2" id="KW-1185">Reference proteome</keyword>